<reference evidence="1" key="1">
    <citation type="submission" date="2018-05" db="EMBL/GenBank/DDBJ databases">
        <authorList>
            <person name="Lanie J.A."/>
            <person name="Ng W.-L."/>
            <person name="Kazmierczak K.M."/>
            <person name="Andrzejewski T.M."/>
            <person name="Davidsen T.M."/>
            <person name="Wayne K.J."/>
            <person name="Tettelin H."/>
            <person name="Glass J.I."/>
            <person name="Rusch D."/>
            <person name="Podicherti R."/>
            <person name="Tsui H.-C.T."/>
            <person name="Winkler M.E."/>
        </authorList>
    </citation>
    <scope>NUCLEOTIDE SEQUENCE</scope>
    <source>
        <strain evidence="1">KNB</strain>
    </source>
</reference>
<organism evidence="1">
    <name type="scientific">Candidatus Nitrotoga fabula</name>
    <dbReference type="NCBI Taxonomy" id="2182327"/>
    <lineage>
        <taxon>Bacteria</taxon>
        <taxon>Pseudomonadati</taxon>
        <taxon>Pseudomonadota</taxon>
        <taxon>Betaproteobacteria</taxon>
        <taxon>Nitrosomonadales</taxon>
        <taxon>Gallionellaceae</taxon>
        <taxon>Candidatus Nitrotoga</taxon>
    </lineage>
</organism>
<proteinExistence type="predicted"/>
<protein>
    <submittedName>
        <fullName evidence="1">Uncharacterized protein</fullName>
    </submittedName>
</protein>
<evidence type="ECO:0000313" key="1">
    <source>
        <dbReference type="EMBL" id="SPS05019.1"/>
    </source>
</evidence>
<dbReference type="AlphaFoldDB" id="A0A2X0QSF4"/>
<gene>
    <name evidence="1" type="ORF">NITFAB_0608</name>
</gene>
<name>A0A2X0QSF4_9PROT</name>
<sequence>MDLLGLHFTTNWWVVADLNRGPKDYESSALTN</sequence>
<accession>A0A2X0QSF4</accession>
<dbReference type="EMBL" id="LS423452">
    <property type="protein sequence ID" value="SPS05019.1"/>
    <property type="molecule type" value="Genomic_DNA"/>
</dbReference>